<dbReference type="Pfam" id="PF02661">
    <property type="entry name" value="Fic"/>
    <property type="match status" value="1"/>
</dbReference>
<accession>A0A508WW85</accession>
<feature type="domain" description="Fido" evidence="9">
    <location>
        <begin position="1"/>
        <end position="130"/>
    </location>
</feature>
<keyword evidence="1" id="KW-0808">Transferase</keyword>
<comment type="catalytic activity">
    <reaction evidence="6">
        <text>L-threonyl-[protein] + ATP = 3-O-(5'-adenylyl)-L-threonyl-[protein] + diphosphate</text>
        <dbReference type="Rhea" id="RHEA:54292"/>
        <dbReference type="Rhea" id="RHEA-COMP:11060"/>
        <dbReference type="Rhea" id="RHEA-COMP:13847"/>
        <dbReference type="ChEBI" id="CHEBI:30013"/>
        <dbReference type="ChEBI" id="CHEBI:30616"/>
        <dbReference type="ChEBI" id="CHEBI:33019"/>
        <dbReference type="ChEBI" id="CHEBI:138113"/>
        <dbReference type="EC" id="2.7.7.108"/>
    </reaction>
</comment>
<dbReference type="Proteomes" id="UP000507954">
    <property type="component" value="Unassembled WGS sequence"/>
</dbReference>
<evidence type="ECO:0000256" key="2">
    <source>
        <dbReference type="ARBA" id="ARBA00022695"/>
    </source>
</evidence>
<evidence type="ECO:0000256" key="7">
    <source>
        <dbReference type="ARBA" id="ARBA00048696"/>
    </source>
</evidence>
<evidence type="ECO:0000256" key="4">
    <source>
        <dbReference type="ARBA" id="ARBA00022840"/>
    </source>
</evidence>
<evidence type="ECO:0000256" key="3">
    <source>
        <dbReference type="ARBA" id="ARBA00022741"/>
    </source>
</evidence>
<dbReference type="EMBL" id="CABFNB010000034">
    <property type="protein sequence ID" value="VTZ59949.1"/>
    <property type="molecule type" value="Genomic_DNA"/>
</dbReference>
<dbReference type="Gene3D" id="1.10.3290.10">
    <property type="entry name" value="Fido-like domain"/>
    <property type="match status" value="1"/>
</dbReference>
<comment type="catalytic activity">
    <reaction evidence="7">
        <text>L-tyrosyl-[protein] + ATP = O-(5'-adenylyl)-L-tyrosyl-[protein] + diphosphate</text>
        <dbReference type="Rhea" id="RHEA:54288"/>
        <dbReference type="Rhea" id="RHEA-COMP:10136"/>
        <dbReference type="Rhea" id="RHEA-COMP:13846"/>
        <dbReference type="ChEBI" id="CHEBI:30616"/>
        <dbReference type="ChEBI" id="CHEBI:33019"/>
        <dbReference type="ChEBI" id="CHEBI:46858"/>
        <dbReference type="ChEBI" id="CHEBI:83624"/>
        <dbReference type="EC" id="2.7.7.108"/>
    </reaction>
</comment>
<dbReference type="PANTHER" id="PTHR39560">
    <property type="entry name" value="PROTEIN ADENYLYLTRANSFERASE FIC-RELATED"/>
    <property type="match status" value="1"/>
</dbReference>
<dbReference type="GO" id="GO:0005524">
    <property type="term" value="F:ATP binding"/>
    <property type="evidence" value="ECO:0007669"/>
    <property type="project" value="UniProtKB-KW"/>
</dbReference>
<evidence type="ECO:0000313" key="10">
    <source>
        <dbReference type="EMBL" id="VTZ59949.1"/>
    </source>
</evidence>
<proteinExistence type="predicted"/>
<dbReference type="GO" id="GO:0051302">
    <property type="term" value="P:regulation of cell division"/>
    <property type="evidence" value="ECO:0007669"/>
    <property type="project" value="TreeGrafter"/>
</dbReference>
<dbReference type="GO" id="GO:0070733">
    <property type="term" value="F:AMPylase activity"/>
    <property type="evidence" value="ECO:0007669"/>
    <property type="project" value="UniProtKB-EC"/>
</dbReference>
<dbReference type="PANTHER" id="PTHR39560:SF1">
    <property type="entry name" value="PROTEIN ADENYLYLTRANSFERASE FIC-RELATED"/>
    <property type="match status" value="1"/>
</dbReference>
<evidence type="ECO:0000259" key="9">
    <source>
        <dbReference type="PROSITE" id="PS51459"/>
    </source>
</evidence>
<evidence type="ECO:0000256" key="5">
    <source>
        <dbReference type="ARBA" id="ARBA00034531"/>
    </source>
</evidence>
<dbReference type="PROSITE" id="PS51459">
    <property type="entry name" value="FIDO"/>
    <property type="match status" value="1"/>
</dbReference>
<evidence type="ECO:0000256" key="8">
    <source>
        <dbReference type="SAM" id="MobiDB-lite"/>
    </source>
</evidence>
<protein>
    <recommendedName>
        <fullName evidence="5">protein adenylyltransferase</fullName>
        <ecNumber evidence="5">2.7.7.108</ecNumber>
    </recommendedName>
</protein>
<evidence type="ECO:0000256" key="1">
    <source>
        <dbReference type="ARBA" id="ARBA00022679"/>
    </source>
</evidence>
<evidence type="ECO:0000256" key="6">
    <source>
        <dbReference type="ARBA" id="ARBA00047939"/>
    </source>
</evidence>
<feature type="compositionally biased region" description="Polar residues" evidence="8">
    <location>
        <begin position="1"/>
        <end position="13"/>
    </location>
</feature>
<reference evidence="10" key="1">
    <citation type="submission" date="2019-06" db="EMBL/GenBank/DDBJ databases">
        <authorList>
            <person name="Le Quere A."/>
            <person name="Colella S."/>
        </authorList>
    </citation>
    <scope>NUCLEOTIDE SEQUENCE</scope>
    <source>
        <strain evidence="10">EmedicaeMD41</strain>
    </source>
</reference>
<gene>
    <name evidence="10" type="ORF">EMEDMD4_1290017</name>
</gene>
<organism evidence="10">
    <name type="scientific">Sinorhizobium medicae</name>
    <dbReference type="NCBI Taxonomy" id="110321"/>
    <lineage>
        <taxon>Bacteria</taxon>
        <taxon>Pseudomonadati</taxon>
        <taxon>Pseudomonadota</taxon>
        <taxon>Alphaproteobacteria</taxon>
        <taxon>Hyphomicrobiales</taxon>
        <taxon>Rhizobiaceae</taxon>
        <taxon>Sinorhizobium/Ensifer group</taxon>
        <taxon>Sinorhizobium</taxon>
    </lineage>
</organism>
<sequence>MGRSYAQRNSNRRGTAPIGGLSKGGTSFLPGSRIEMGLDEALKPIRDPEALRNATPEEFAERAGRVPSELNYVHPLREGNGRAQEAFISELGRHYGHEIDFSVIAKPRMIEASIETTNNPSSPVMKQVIEDAMNPGRREAIDPHSKTCERSAKSLCNTKFAPPARARRSQKRFSATTIALPAL</sequence>
<dbReference type="EC" id="2.7.7.108" evidence="5"/>
<feature type="region of interest" description="Disordered" evidence="8">
    <location>
        <begin position="1"/>
        <end position="27"/>
    </location>
</feature>
<dbReference type="AlphaFoldDB" id="A0A508WW85"/>
<keyword evidence="4" id="KW-0067">ATP-binding</keyword>
<name>A0A508WW85_9HYPH</name>
<dbReference type="InterPro" id="IPR003812">
    <property type="entry name" value="Fido"/>
</dbReference>
<keyword evidence="3" id="KW-0547">Nucleotide-binding</keyword>
<dbReference type="InterPro" id="IPR036597">
    <property type="entry name" value="Fido-like_dom_sf"/>
</dbReference>
<keyword evidence="2" id="KW-0548">Nucleotidyltransferase</keyword>
<dbReference type="SUPFAM" id="SSF140931">
    <property type="entry name" value="Fic-like"/>
    <property type="match status" value="1"/>
</dbReference>